<evidence type="ECO:0000259" key="12">
    <source>
        <dbReference type="Pfam" id="PF13193"/>
    </source>
</evidence>
<dbReference type="InterPro" id="IPR025110">
    <property type="entry name" value="AMP-bd_C"/>
</dbReference>
<reference evidence="16" key="1">
    <citation type="journal article" date="2017" name="Nat. Microbiol.">
        <title>Global analysis of biosynthetic gene clusters reveals vast potential of secondary metabolite production in Penicillium species.</title>
        <authorList>
            <person name="Nielsen J.C."/>
            <person name="Grijseels S."/>
            <person name="Prigent S."/>
            <person name="Ji B."/>
            <person name="Dainat J."/>
            <person name="Nielsen K.F."/>
            <person name="Frisvad J.C."/>
            <person name="Workman M."/>
            <person name="Nielsen J."/>
        </authorList>
    </citation>
    <scope>NUCLEOTIDE SEQUENCE [LARGE SCALE GENOMIC DNA]</scope>
    <source>
        <strain evidence="16">IBT 14082</strain>
    </source>
</reference>
<feature type="domain" description="Acetyl-coenzyme A synthetase N-terminal" evidence="13">
    <location>
        <begin position="40"/>
        <end position="96"/>
    </location>
</feature>
<feature type="domain" description="AMP-dependent synthetase/ligase" evidence="11">
    <location>
        <begin position="98"/>
        <end position="487"/>
    </location>
</feature>
<dbReference type="InterPro" id="IPR020845">
    <property type="entry name" value="AMP-binding_CS"/>
</dbReference>
<dbReference type="Proteomes" id="UP000191342">
    <property type="component" value="Unassembled WGS sequence"/>
</dbReference>
<dbReference type="Pfam" id="PF00501">
    <property type="entry name" value="AMP-binding"/>
    <property type="match status" value="1"/>
</dbReference>
<evidence type="ECO:0000256" key="3">
    <source>
        <dbReference type="ARBA" id="ARBA00022450"/>
    </source>
</evidence>
<dbReference type="PROSITE" id="PS00455">
    <property type="entry name" value="AMP_BINDING"/>
    <property type="match status" value="1"/>
</dbReference>
<evidence type="ECO:0000259" key="13">
    <source>
        <dbReference type="Pfam" id="PF16177"/>
    </source>
</evidence>
<dbReference type="PANTHER" id="PTHR24095:SF14">
    <property type="entry name" value="ACETYL-COENZYME A SYNTHETASE 1"/>
    <property type="match status" value="1"/>
</dbReference>
<dbReference type="InterPro" id="IPR032387">
    <property type="entry name" value="ACAS_N"/>
</dbReference>
<feature type="domain" description="Trichothecene 3-O-acetyltransferase-like N-terminal" evidence="14">
    <location>
        <begin position="716"/>
        <end position="848"/>
    </location>
</feature>
<dbReference type="InterPro" id="IPR054710">
    <property type="entry name" value="Tri101-like_N"/>
</dbReference>
<feature type="compositionally biased region" description="Polar residues" evidence="10">
    <location>
        <begin position="675"/>
        <end position="684"/>
    </location>
</feature>
<dbReference type="GO" id="GO:0003987">
    <property type="term" value="F:acetate-CoA ligase activity"/>
    <property type="evidence" value="ECO:0007669"/>
    <property type="project" value="UniProtKB-EC"/>
</dbReference>
<keyword evidence="5" id="KW-0436">Ligase</keyword>
<evidence type="ECO:0000256" key="10">
    <source>
        <dbReference type="SAM" id="MobiDB-lite"/>
    </source>
</evidence>
<keyword evidence="3" id="KW-0596">Phosphopantetheine</keyword>
<dbReference type="STRING" id="254877.A0A1V6TS01"/>
<dbReference type="GO" id="GO:0005524">
    <property type="term" value="F:ATP binding"/>
    <property type="evidence" value="ECO:0007669"/>
    <property type="project" value="UniProtKB-KW"/>
</dbReference>
<dbReference type="Pfam" id="PF22664">
    <property type="entry name" value="TRI-like_N"/>
    <property type="match status" value="1"/>
</dbReference>
<evidence type="ECO:0000256" key="5">
    <source>
        <dbReference type="ARBA" id="ARBA00022598"/>
    </source>
</evidence>
<evidence type="ECO:0000256" key="1">
    <source>
        <dbReference type="ARBA" id="ARBA00006432"/>
    </source>
</evidence>
<dbReference type="InterPro" id="IPR000873">
    <property type="entry name" value="AMP-dep_synth/lig_dom"/>
</dbReference>
<dbReference type="PANTHER" id="PTHR24095">
    <property type="entry name" value="ACETYL-COENZYME A SYNTHETASE"/>
    <property type="match status" value="1"/>
</dbReference>
<evidence type="ECO:0000313" key="16">
    <source>
        <dbReference type="Proteomes" id="UP000191342"/>
    </source>
</evidence>
<gene>
    <name evidence="15" type="ORF">PENFLA_c004G08847</name>
</gene>
<dbReference type="GO" id="GO:0016746">
    <property type="term" value="F:acyltransferase activity"/>
    <property type="evidence" value="ECO:0007669"/>
    <property type="project" value="UniProtKB-KW"/>
</dbReference>
<evidence type="ECO:0000256" key="4">
    <source>
        <dbReference type="ARBA" id="ARBA00022553"/>
    </source>
</evidence>
<dbReference type="InterPro" id="IPR023213">
    <property type="entry name" value="CAT-like_dom_sf"/>
</dbReference>
<evidence type="ECO:0000256" key="6">
    <source>
        <dbReference type="ARBA" id="ARBA00022679"/>
    </source>
</evidence>
<feature type="domain" description="AMP-binding enzyme C-terminal" evidence="12">
    <location>
        <begin position="544"/>
        <end position="623"/>
    </location>
</feature>
<dbReference type="SUPFAM" id="SSF56801">
    <property type="entry name" value="Acetyl-CoA synthetase-like"/>
    <property type="match status" value="1"/>
</dbReference>
<dbReference type="InterPro" id="IPR045851">
    <property type="entry name" value="AMP-bd_C_sf"/>
</dbReference>
<dbReference type="GO" id="GO:0005829">
    <property type="term" value="C:cytosol"/>
    <property type="evidence" value="ECO:0007669"/>
    <property type="project" value="TreeGrafter"/>
</dbReference>
<dbReference type="OrthoDB" id="4262000at2759"/>
<dbReference type="Pfam" id="PF13193">
    <property type="entry name" value="AMP-binding_C"/>
    <property type="match status" value="1"/>
</dbReference>
<keyword evidence="4" id="KW-0597">Phosphoprotein</keyword>
<sequence>MTIFRSARGNCNGPSGQVAVPNAYFRKHPSVPHLRHQNEYRDLYQNSIENPSEFWSSMATACLQWDIPFDRVHHGSFEHGNHGWFLGGKLNACYNCVDRHALENPDKLAMLYERDDPEDAPRGFTYGELLRDVSKLSWVLKDVGVQKGDIVTIYLPNVPEAVIAMLACARIGAVHSVVFAGFSAPSLRGRLDDARSKVVITADESLRGGKVIRMKDVVEDALMDYEGPKVQCLVLRKTGSPVPWSQRSTDFWWHEECARWPGYCAPVPMEAEDPLYMLYTSGSTGKPKGLMHTTAGYLLSCAVSAKYVLDLHPSDTMFCAGDVGWITGHNYLVYAPLVLGITTVVFEGTLAYPSHDRFWQILDRCEASHFYAAPTALRMIKKAQPNGNNKPLERLRVIASIGEPLASNVWQWCYEVLGRKEAHVLDTETGCHAFSPLAAVTPTKPGTVALPFFGFKPALIDPNSGKEIEGNEDRGLLVFKQPWPGIARTVWGDHARYMKTYFKEHKGYFTTGDSACRDREGYYRILGRVDDVVNVSGHRLSTGEIESALLDHGAFAEVAVVGVEDQLTGQALNVFACLKNQAVVDKGKLGSSAQQYIGEVIGRFAVPKKVFLVSDLPKTRSGKIMRRLLRKILEGERNQLGDTSTLLQPAVVSNIIDEINDQTQPGSEVIKSPDTVRSSAESNSLTHSPYPFPAYNLTSLDHILPPCHMFMFLSFEEASMEGIDVLRQGVAQLSEHFPFLTGVVVPSSQSLGKTDVFEVKPASSAFLQKYPMLQVTFSPEMDKIAQDDFIQQKYLPIPFLLPPAEPMPLVRFQANVTGHKIILCVAYNHRALDSTGVSVVLKILSEFCRAPEATPDRLSTSDAAERSARQHITDFRAKDPLPFKWTQVPLSLDATTPVDHAQEPVSRHFSLSAHKIALLKDACNKIITSESPGGPEKSRLCTSNDIITALVGFCGNKARQEIVPETVSPPRVIIAANVRKQCRLPPNYMGNALVAVETTYDSLRQVHGMAHLGFPANLSQEEVGHVCSIAIALREQICLLSESYLQGILHNISDTDSLSSFYPAYGRSIIVSSLRWMNFYLDFGPVGRVQKYDIPETKVKGICWVLPVRELGVDVASQPFELRFVLERGSMECLQQDGLFTWMMTE</sequence>
<protein>
    <recommendedName>
        <fullName evidence="2">acetate--CoA ligase</fullName>
        <ecNumber evidence="2">6.2.1.1</ecNumber>
    </recommendedName>
</protein>
<evidence type="ECO:0000256" key="2">
    <source>
        <dbReference type="ARBA" id="ARBA00013275"/>
    </source>
</evidence>
<proteinExistence type="inferred from homology"/>
<evidence type="ECO:0000256" key="8">
    <source>
        <dbReference type="ARBA" id="ARBA00022840"/>
    </source>
</evidence>
<evidence type="ECO:0000256" key="9">
    <source>
        <dbReference type="ARBA" id="ARBA00023315"/>
    </source>
</evidence>
<comment type="similarity">
    <text evidence="1">Belongs to the ATP-dependent AMP-binding enzyme family.</text>
</comment>
<dbReference type="AlphaFoldDB" id="A0A1V6TS01"/>
<dbReference type="Gene3D" id="3.30.559.10">
    <property type="entry name" value="Chloramphenicol acetyltransferase-like domain"/>
    <property type="match status" value="2"/>
</dbReference>
<dbReference type="InterPro" id="IPR042099">
    <property type="entry name" value="ANL_N_sf"/>
</dbReference>
<dbReference type="Gene3D" id="3.30.300.30">
    <property type="match status" value="1"/>
</dbReference>
<dbReference type="InterPro" id="IPR011904">
    <property type="entry name" value="Ac_CoA_lig"/>
</dbReference>
<dbReference type="EC" id="6.2.1.1" evidence="2"/>
<dbReference type="NCBIfam" id="NF001208">
    <property type="entry name" value="PRK00174.1"/>
    <property type="match status" value="1"/>
</dbReference>
<keyword evidence="9" id="KW-0012">Acyltransferase</keyword>
<evidence type="ECO:0000259" key="11">
    <source>
        <dbReference type="Pfam" id="PF00501"/>
    </source>
</evidence>
<keyword evidence="7" id="KW-0547">Nucleotide-binding</keyword>
<keyword evidence="16" id="KW-1185">Reference proteome</keyword>
<dbReference type="Pfam" id="PF16177">
    <property type="entry name" value="ACAS_N"/>
    <property type="match status" value="1"/>
</dbReference>
<name>A0A1V6TS01_9EURO</name>
<feature type="region of interest" description="Disordered" evidence="10">
    <location>
        <begin position="663"/>
        <end position="684"/>
    </location>
</feature>
<keyword evidence="6" id="KW-0808">Transferase</keyword>
<dbReference type="NCBIfam" id="TIGR02188">
    <property type="entry name" value="Ac_CoA_lig_AcsA"/>
    <property type="match status" value="1"/>
</dbReference>
<evidence type="ECO:0000313" key="15">
    <source>
        <dbReference type="EMBL" id="OQE28936.1"/>
    </source>
</evidence>
<organism evidence="15 16">
    <name type="scientific">Penicillium flavigenum</name>
    <dbReference type="NCBI Taxonomy" id="254877"/>
    <lineage>
        <taxon>Eukaryota</taxon>
        <taxon>Fungi</taxon>
        <taxon>Dikarya</taxon>
        <taxon>Ascomycota</taxon>
        <taxon>Pezizomycotina</taxon>
        <taxon>Eurotiomycetes</taxon>
        <taxon>Eurotiomycetidae</taxon>
        <taxon>Eurotiales</taxon>
        <taxon>Aspergillaceae</taxon>
        <taxon>Penicillium</taxon>
    </lineage>
</organism>
<dbReference type="Gene3D" id="3.40.50.12780">
    <property type="entry name" value="N-terminal domain of ligase-like"/>
    <property type="match status" value="1"/>
</dbReference>
<dbReference type="EMBL" id="MLQL01000004">
    <property type="protein sequence ID" value="OQE28936.1"/>
    <property type="molecule type" value="Genomic_DNA"/>
</dbReference>
<dbReference type="GO" id="GO:0016208">
    <property type="term" value="F:AMP binding"/>
    <property type="evidence" value="ECO:0007669"/>
    <property type="project" value="InterPro"/>
</dbReference>
<dbReference type="FunFam" id="3.40.50.12780:FF:000001">
    <property type="entry name" value="Acetyl-coenzyme A synthetase"/>
    <property type="match status" value="1"/>
</dbReference>
<comment type="caution">
    <text evidence="15">The sequence shown here is derived from an EMBL/GenBank/DDBJ whole genome shotgun (WGS) entry which is preliminary data.</text>
</comment>
<accession>A0A1V6TS01</accession>
<dbReference type="GO" id="GO:0019427">
    <property type="term" value="P:acetyl-CoA biosynthetic process from acetate"/>
    <property type="evidence" value="ECO:0007669"/>
    <property type="project" value="InterPro"/>
</dbReference>
<evidence type="ECO:0000256" key="7">
    <source>
        <dbReference type="ARBA" id="ARBA00022741"/>
    </source>
</evidence>
<evidence type="ECO:0000259" key="14">
    <source>
        <dbReference type="Pfam" id="PF22664"/>
    </source>
</evidence>
<keyword evidence="8" id="KW-0067">ATP-binding</keyword>